<reference evidence="1" key="1">
    <citation type="submission" date="2023-07" db="EMBL/GenBank/DDBJ databases">
        <title>draft genome sequence of fig (Ficus carica).</title>
        <authorList>
            <person name="Takahashi T."/>
            <person name="Nishimura K."/>
        </authorList>
    </citation>
    <scope>NUCLEOTIDE SEQUENCE</scope>
</reference>
<evidence type="ECO:0000313" key="1">
    <source>
        <dbReference type="EMBL" id="GMN59772.1"/>
    </source>
</evidence>
<sequence>MNFPRLLRKTVVENRDSTTVKDWILAVIDPWDDSVMYFNPLGNEPGDDFKDLITMHLMIGNCWWEAESDSDATGRRRLIPFDVQYRKVM</sequence>
<dbReference type="AlphaFoldDB" id="A0AA88DQJ0"/>
<accession>A0AA88DQJ0</accession>
<evidence type="ECO:0000313" key="2">
    <source>
        <dbReference type="Proteomes" id="UP001187192"/>
    </source>
</evidence>
<proteinExistence type="predicted"/>
<organism evidence="1 2">
    <name type="scientific">Ficus carica</name>
    <name type="common">Common fig</name>
    <dbReference type="NCBI Taxonomy" id="3494"/>
    <lineage>
        <taxon>Eukaryota</taxon>
        <taxon>Viridiplantae</taxon>
        <taxon>Streptophyta</taxon>
        <taxon>Embryophyta</taxon>
        <taxon>Tracheophyta</taxon>
        <taxon>Spermatophyta</taxon>
        <taxon>Magnoliopsida</taxon>
        <taxon>eudicotyledons</taxon>
        <taxon>Gunneridae</taxon>
        <taxon>Pentapetalae</taxon>
        <taxon>rosids</taxon>
        <taxon>fabids</taxon>
        <taxon>Rosales</taxon>
        <taxon>Moraceae</taxon>
        <taxon>Ficeae</taxon>
        <taxon>Ficus</taxon>
    </lineage>
</organism>
<protein>
    <submittedName>
        <fullName evidence="1">Uncharacterized protein</fullName>
    </submittedName>
</protein>
<keyword evidence="2" id="KW-1185">Reference proteome</keyword>
<name>A0AA88DQJ0_FICCA</name>
<gene>
    <name evidence="1" type="ORF">TIFTF001_028855</name>
</gene>
<dbReference type="EMBL" id="BTGU01000091">
    <property type="protein sequence ID" value="GMN59772.1"/>
    <property type="molecule type" value="Genomic_DNA"/>
</dbReference>
<dbReference type="Proteomes" id="UP001187192">
    <property type="component" value="Unassembled WGS sequence"/>
</dbReference>
<comment type="caution">
    <text evidence="1">The sequence shown here is derived from an EMBL/GenBank/DDBJ whole genome shotgun (WGS) entry which is preliminary data.</text>
</comment>